<sequence>MVDHGVVFLTRFVCAPEKLAEAESLYRRRVSGIDPRLAVVEASDDHALPIDDDALLWELRDTALYEGIADVEKLGLHQISSRLRLLAGEDDRITDQLFFSDPAAADPFPAEVTRLPAPKPAPPAAGVALLDEGVWSVTVHALVPQAAKAEDVFHDLRAGLDVVAASEITEVGPEDSDYGRVFGPLVVAETRALLAGEGVGQDYPAGRLRLTQRWVVRHSGLIRALGGNGRPAAFTAERLTVF</sequence>
<dbReference type="RefSeq" id="WP_020934212.1">
    <property type="nucleotide sequence ID" value="NC_021915.1"/>
</dbReference>
<evidence type="ECO:0000313" key="1">
    <source>
        <dbReference type="EMBL" id="AGS34279.1"/>
    </source>
</evidence>
<organism evidence="1 2">
    <name type="scientific">Corynebacterium maris DSM 45190</name>
    <dbReference type="NCBI Taxonomy" id="1224163"/>
    <lineage>
        <taxon>Bacteria</taxon>
        <taxon>Bacillati</taxon>
        <taxon>Actinomycetota</taxon>
        <taxon>Actinomycetes</taxon>
        <taxon>Mycobacteriales</taxon>
        <taxon>Corynebacteriaceae</taxon>
        <taxon>Corynebacterium</taxon>
    </lineage>
</organism>
<dbReference type="HOGENOM" id="CLU_1145689_0_0_11"/>
<dbReference type="EMBL" id="CP003924">
    <property type="protein sequence ID" value="AGS34279.1"/>
    <property type="molecule type" value="Genomic_DNA"/>
</dbReference>
<dbReference type="AlphaFoldDB" id="S5SSZ6"/>
<dbReference type="STRING" id="1224163.B841_03980"/>
<accession>S5SSZ6</accession>
<gene>
    <name evidence="1" type="ORF">B841_03980</name>
</gene>
<dbReference type="PATRIC" id="fig|1224163.3.peg.794"/>
<proteinExistence type="predicted"/>
<evidence type="ECO:0000313" key="2">
    <source>
        <dbReference type="Proteomes" id="UP000015388"/>
    </source>
</evidence>
<reference evidence="1 2" key="1">
    <citation type="submission" date="2012-11" db="EMBL/GenBank/DDBJ databases">
        <title>The complete genome sequence of Corynebacterium maris Coryn-1 (=DSM 45190).</title>
        <authorList>
            <person name="Schaffert L."/>
            <person name="Albersmeier A."/>
            <person name="Kalinowski J."/>
            <person name="Ruckert C."/>
        </authorList>
    </citation>
    <scope>NUCLEOTIDE SEQUENCE [LARGE SCALE GENOMIC DNA]</scope>
    <source>
        <strain evidence="2">Coryn-1</strain>
    </source>
</reference>
<dbReference type="Proteomes" id="UP000015388">
    <property type="component" value="Chromosome"/>
</dbReference>
<dbReference type="KEGG" id="cmd:B841_03980"/>
<protein>
    <submittedName>
        <fullName evidence="1">Uncharacterized protein</fullName>
    </submittedName>
</protein>
<name>S5SSZ6_9CORY</name>
<keyword evidence="2" id="KW-1185">Reference proteome</keyword>